<accession>A0A318XR28</accession>
<evidence type="ECO:0000313" key="2">
    <source>
        <dbReference type="EMBL" id="PYG88462.1"/>
    </source>
</evidence>
<dbReference type="Proteomes" id="UP000248132">
    <property type="component" value="Unassembled WGS sequence"/>
</dbReference>
<dbReference type="Gene3D" id="1.10.260.40">
    <property type="entry name" value="lambda repressor-like DNA-binding domains"/>
    <property type="match status" value="1"/>
</dbReference>
<proteinExistence type="predicted"/>
<feature type="domain" description="HTH cro/C1-type" evidence="1">
    <location>
        <begin position="6"/>
        <end position="61"/>
    </location>
</feature>
<gene>
    <name evidence="2" type="ORF">LY28_01311</name>
</gene>
<reference evidence="2 3" key="1">
    <citation type="submission" date="2018-06" db="EMBL/GenBank/DDBJ databases">
        <title>Genomic Encyclopedia of Type Strains, Phase I: the one thousand microbial genomes (KMG-I) project.</title>
        <authorList>
            <person name="Kyrpides N."/>
        </authorList>
    </citation>
    <scope>NUCLEOTIDE SEQUENCE [LARGE SCALE GENOMIC DNA]</scope>
    <source>
        <strain evidence="2 3">DSM 19573</strain>
    </source>
</reference>
<dbReference type="GO" id="GO:0003677">
    <property type="term" value="F:DNA binding"/>
    <property type="evidence" value="ECO:0007669"/>
    <property type="project" value="InterPro"/>
</dbReference>
<sequence length="101" mass="11268">MLSENLALHLKSRKISVYKFSKLSNVPQSTIRDILAGRSKSTSYENLAKMASALNLSMNELSGEEEVKLEGCYLEVAKIAQDKKIDPKKILDIINLIEGDK</sequence>
<name>A0A318XR28_9FIRM</name>
<dbReference type="RefSeq" id="WP_110461366.1">
    <property type="nucleotide sequence ID" value="NZ_QKMR01000006.1"/>
</dbReference>
<dbReference type="EMBL" id="QKMR01000006">
    <property type="protein sequence ID" value="PYG88462.1"/>
    <property type="molecule type" value="Genomic_DNA"/>
</dbReference>
<keyword evidence="3" id="KW-1185">Reference proteome</keyword>
<protein>
    <submittedName>
        <fullName evidence="2">Helix-turn-helix protein</fullName>
    </submittedName>
</protein>
<evidence type="ECO:0000259" key="1">
    <source>
        <dbReference type="PROSITE" id="PS50943"/>
    </source>
</evidence>
<dbReference type="InterPro" id="IPR001387">
    <property type="entry name" value="Cro/C1-type_HTH"/>
</dbReference>
<dbReference type="SMART" id="SM00530">
    <property type="entry name" value="HTH_XRE"/>
    <property type="match status" value="1"/>
</dbReference>
<comment type="caution">
    <text evidence="2">The sequence shown here is derived from an EMBL/GenBank/DDBJ whole genome shotgun (WGS) entry which is preliminary data.</text>
</comment>
<dbReference type="PROSITE" id="PS50943">
    <property type="entry name" value="HTH_CROC1"/>
    <property type="match status" value="1"/>
</dbReference>
<dbReference type="InterPro" id="IPR010982">
    <property type="entry name" value="Lambda_DNA-bd_dom_sf"/>
</dbReference>
<dbReference type="CDD" id="cd00093">
    <property type="entry name" value="HTH_XRE"/>
    <property type="match status" value="1"/>
</dbReference>
<organism evidence="2 3">
    <name type="scientific">Ruminiclostridium sufflavum DSM 19573</name>
    <dbReference type="NCBI Taxonomy" id="1121337"/>
    <lineage>
        <taxon>Bacteria</taxon>
        <taxon>Bacillati</taxon>
        <taxon>Bacillota</taxon>
        <taxon>Clostridia</taxon>
        <taxon>Eubacteriales</taxon>
        <taxon>Oscillospiraceae</taxon>
        <taxon>Ruminiclostridium</taxon>
    </lineage>
</organism>
<dbReference type="SUPFAM" id="SSF47413">
    <property type="entry name" value="lambda repressor-like DNA-binding domains"/>
    <property type="match status" value="1"/>
</dbReference>
<dbReference type="AlphaFoldDB" id="A0A318XR28"/>
<evidence type="ECO:0000313" key="3">
    <source>
        <dbReference type="Proteomes" id="UP000248132"/>
    </source>
</evidence>
<dbReference type="Pfam" id="PF01381">
    <property type="entry name" value="HTH_3"/>
    <property type="match status" value="1"/>
</dbReference>